<organism evidence="5 6">
    <name type="scientific">Ancylobacter rudongensis</name>
    <dbReference type="NCBI Taxonomy" id="177413"/>
    <lineage>
        <taxon>Bacteria</taxon>
        <taxon>Pseudomonadati</taxon>
        <taxon>Pseudomonadota</taxon>
        <taxon>Alphaproteobacteria</taxon>
        <taxon>Hyphomicrobiales</taxon>
        <taxon>Xanthobacteraceae</taxon>
        <taxon>Ancylobacter</taxon>
    </lineage>
</organism>
<accession>A0A1G4T968</accession>
<dbReference type="Proteomes" id="UP000198889">
    <property type="component" value="Unassembled WGS sequence"/>
</dbReference>
<name>A0A1G4T968_9HYPH</name>
<keyword evidence="2" id="KW-0808">Transferase</keyword>
<dbReference type="RefSeq" id="WP_091440539.1">
    <property type="nucleotide sequence ID" value="NZ_FMTP01000004.1"/>
</dbReference>
<dbReference type="Gene3D" id="3.20.20.70">
    <property type="entry name" value="Aldolase class I"/>
    <property type="match status" value="1"/>
</dbReference>
<evidence type="ECO:0000256" key="3">
    <source>
        <dbReference type="ARBA" id="ARBA00022723"/>
    </source>
</evidence>
<dbReference type="InterPro" id="IPR013785">
    <property type="entry name" value="Aldolase_TIM"/>
</dbReference>
<keyword evidence="6" id="KW-1185">Reference proteome</keyword>
<proteinExistence type="predicted"/>
<evidence type="ECO:0000256" key="2">
    <source>
        <dbReference type="ARBA" id="ARBA00022679"/>
    </source>
</evidence>
<reference evidence="6" key="1">
    <citation type="submission" date="2016-10" db="EMBL/GenBank/DDBJ databases">
        <authorList>
            <person name="Varghese N."/>
            <person name="Submissions S."/>
        </authorList>
    </citation>
    <scope>NUCLEOTIDE SEQUENCE [LARGE SCALE GENOMIC DNA]</scope>
    <source>
        <strain evidence="6">CGMCC 1.1761</strain>
    </source>
</reference>
<dbReference type="InterPro" id="IPR008567">
    <property type="entry name" value="BKACE"/>
</dbReference>
<sequence length="313" mass="33927">MSRPVILTCAVTGSIHTPSMSPYLPITPEQIADQAIEAAEAGAAILHLHARDPATGMPSADPALFEEIVARIRARSDAVLNLSTGGSSRMTLDHRLAAARLIEPEMCSLNMGSMNFGLFPLADRYEWSHDWERGFLEATRSVIFRNSFEDIETILADIGAARGARFELECYDVGHLQTVAFYLRQGLLKPPVFLQFVLGVLGGIDAAPEQLMHMKATADRLLGADYHFSVLAAGRQQMPLGTMGVILGGNVRVGLEDNLAIARGELATSNAEQVRKMARIIEELGYRLATPDEVRARLALKGPPPLASKDATP</sequence>
<evidence type="ECO:0000256" key="1">
    <source>
        <dbReference type="ARBA" id="ARBA00001947"/>
    </source>
</evidence>
<dbReference type="STRING" id="177413.SAMN05660859_2743"/>
<keyword evidence="4" id="KW-0862">Zinc</keyword>
<dbReference type="PANTHER" id="PTHR37418">
    <property type="entry name" value="3-KETO-5-AMINOHEXANOATE CLEAVAGE ENZYME-RELATED"/>
    <property type="match status" value="1"/>
</dbReference>
<dbReference type="PANTHER" id="PTHR37418:SF2">
    <property type="entry name" value="3-KETO-5-AMINOHEXANOATE CLEAVAGE ENZYME"/>
    <property type="match status" value="1"/>
</dbReference>
<protein>
    <submittedName>
        <fullName evidence="5">Uncharacterized conserved protein, DUF849 family</fullName>
    </submittedName>
</protein>
<keyword evidence="3" id="KW-0479">Metal-binding</keyword>
<dbReference type="Pfam" id="PF05853">
    <property type="entry name" value="BKACE"/>
    <property type="match status" value="1"/>
</dbReference>
<gene>
    <name evidence="5" type="ORF">SAMN05660859_2743</name>
</gene>
<evidence type="ECO:0000313" key="6">
    <source>
        <dbReference type="Proteomes" id="UP000198889"/>
    </source>
</evidence>
<evidence type="ECO:0000256" key="4">
    <source>
        <dbReference type="ARBA" id="ARBA00022833"/>
    </source>
</evidence>
<dbReference type="GO" id="GO:0046872">
    <property type="term" value="F:metal ion binding"/>
    <property type="evidence" value="ECO:0007669"/>
    <property type="project" value="UniProtKB-KW"/>
</dbReference>
<dbReference type="GO" id="GO:0043720">
    <property type="term" value="F:3-keto-5-aminohexanoate cleavage activity"/>
    <property type="evidence" value="ECO:0007669"/>
    <property type="project" value="InterPro"/>
</dbReference>
<comment type="cofactor">
    <cofactor evidence="1">
        <name>Zn(2+)</name>
        <dbReference type="ChEBI" id="CHEBI:29105"/>
    </cofactor>
</comment>
<dbReference type="EMBL" id="FMTP01000004">
    <property type="protein sequence ID" value="SCW77918.1"/>
    <property type="molecule type" value="Genomic_DNA"/>
</dbReference>
<dbReference type="AlphaFoldDB" id="A0A1G4T968"/>
<evidence type="ECO:0000313" key="5">
    <source>
        <dbReference type="EMBL" id="SCW77918.1"/>
    </source>
</evidence>